<proteinExistence type="predicted"/>
<comment type="caution">
    <text evidence="2">The sequence shown here is derived from an EMBL/GenBank/DDBJ whole genome shotgun (WGS) entry which is preliminary data.</text>
</comment>
<feature type="region of interest" description="Disordered" evidence="1">
    <location>
        <begin position="1"/>
        <end position="40"/>
    </location>
</feature>
<dbReference type="Proteomes" id="UP000254326">
    <property type="component" value="Unassembled WGS sequence"/>
</dbReference>
<dbReference type="AlphaFoldDB" id="A0A370UAC8"/>
<evidence type="ECO:0000256" key="1">
    <source>
        <dbReference type="SAM" id="MobiDB-lite"/>
    </source>
</evidence>
<dbReference type="RefSeq" id="WP_115467986.1">
    <property type="nucleotide sequence ID" value="NZ_QKRA01000003.1"/>
</dbReference>
<accession>A0A370UAC8</accession>
<protein>
    <submittedName>
        <fullName evidence="2">Uncharacterized protein</fullName>
    </submittedName>
</protein>
<sequence>MRVDGNLPIVSQPRQKTNTTLPAVTASSEPTPLTHSSSPIQQFESYANGESSRFSKVEGLSAFAQEALSAYQSTQSLASSNPRNLLIGVDVYA</sequence>
<dbReference type="OrthoDB" id="6106549at2"/>
<gene>
    <name evidence="2" type="ORF">DN730_10090</name>
</gene>
<evidence type="ECO:0000313" key="2">
    <source>
        <dbReference type="EMBL" id="RDL44723.1"/>
    </source>
</evidence>
<name>A0A370UAC8_9GAMM</name>
<reference evidence="2 3" key="1">
    <citation type="submission" date="2018-06" db="EMBL/GenBank/DDBJ databases">
        <title>Marinomonas sp. YLB-05 draft genome sequence.</title>
        <authorList>
            <person name="Yu L."/>
            <person name="Tang X."/>
        </authorList>
    </citation>
    <scope>NUCLEOTIDE SEQUENCE [LARGE SCALE GENOMIC DNA]</scope>
    <source>
        <strain evidence="2 3">YLB-05</strain>
    </source>
</reference>
<dbReference type="EMBL" id="QKRA01000003">
    <property type="protein sequence ID" value="RDL44723.1"/>
    <property type="molecule type" value="Genomic_DNA"/>
</dbReference>
<evidence type="ECO:0000313" key="3">
    <source>
        <dbReference type="Proteomes" id="UP000254326"/>
    </source>
</evidence>
<keyword evidence="3" id="KW-1185">Reference proteome</keyword>
<organism evidence="2 3">
    <name type="scientific">Marinomonas piezotolerans</name>
    <dbReference type="NCBI Taxonomy" id="2213058"/>
    <lineage>
        <taxon>Bacteria</taxon>
        <taxon>Pseudomonadati</taxon>
        <taxon>Pseudomonadota</taxon>
        <taxon>Gammaproteobacteria</taxon>
        <taxon>Oceanospirillales</taxon>
        <taxon>Oceanospirillaceae</taxon>
        <taxon>Marinomonas</taxon>
    </lineage>
</organism>
<feature type="compositionally biased region" description="Polar residues" evidence="1">
    <location>
        <begin position="12"/>
        <end position="40"/>
    </location>
</feature>